<dbReference type="RefSeq" id="WP_007067717.1">
    <property type="nucleotide sequence ID" value="NZ_BBWO01000012.1"/>
</dbReference>
<dbReference type="InterPro" id="IPR003425">
    <property type="entry name" value="CCB3/YggT"/>
</dbReference>
<keyword evidence="1" id="KW-0812">Transmembrane</keyword>
<accession>A0A0P0Z8Q0</accession>
<protein>
    <submittedName>
        <fullName evidence="2">Yggt family protein</fullName>
    </submittedName>
</protein>
<sequence length="100" mass="11195">MLAVLSVVMLALNIYWWIIIASAILSWLFAFNIVNSGNPFVDSIATFLYKATEPLYRRIRRFMPDLGGIDLSPLVALLGIFFLQQVIIIYLYPAVASAGI</sequence>
<evidence type="ECO:0000256" key="1">
    <source>
        <dbReference type="SAM" id="Phobius"/>
    </source>
</evidence>
<keyword evidence="1" id="KW-1133">Transmembrane helix</keyword>
<name>A0A0P0Z8Q0_9HYPH</name>
<keyword evidence="1" id="KW-0472">Membrane</keyword>
<dbReference type="GO" id="GO:0016020">
    <property type="term" value="C:membrane"/>
    <property type="evidence" value="ECO:0007669"/>
    <property type="project" value="InterPro"/>
</dbReference>
<dbReference type="OrthoDB" id="9814445at2"/>
<proteinExistence type="predicted"/>
<organism evidence="2">
    <name type="scientific">Fulvimarina pelagi</name>
    <dbReference type="NCBI Taxonomy" id="217511"/>
    <lineage>
        <taxon>Bacteria</taxon>
        <taxon>Pseudomonadati</taxon>
        <taxon>Pseudomonadota</taxon>
        <taxon>Alphaproteobacteria</taxon>
        <taxon>Hyphomicrobiales</taxon>
        <taxon>Aurantimonadaceae</taxon>
        <taxon>Fulvimarina</taxon>
    </lineage>
</organism>
<dbReference type="Pfam" id="PF02325">
    <property type="entry name" value="CCB3_YggT"/>
    <property type="match status" value="1"/>
</dbReference>
<evidence type="ECO:0000313" key="2">
    <source>
        <dbReference type="EMBL" id="BAT30814.1"/>
    </source>
</evidence>
<dbReference type="EMBL" id="LC066395">
    <property type="protein sequence ID" value="BAT30814.1"/>
    <property type="molecule type" value="Genomic_DNA"/>
</dbReference>
<feature type="transmembrane region" description="Helical" evidence="1">
    <location>
        <begin position="14"/>
        <end position="34"/>
    </location>
</feature>
<reference evidence="2" key="1">
    <citation type="journal article" date="2015" name="Proc. Natl. Acad. Sci. U.S.A.">
        <title>Bacterial clade with the ribosomal RNA operon on a small plasmid rather than the chromosome.</title>
        <authorList>
            <person name="Anda M."/>
            <person name="Ohtsubo Y."/>
            <person name="Okubo T."/>
            <person name="Sugawara M."/>
            <person name="Nagata Y."/>
            <person name="Tsuda M."/>
            <person name="Minamisawa K."/>
            <person name="Mitsui H."/>
        </authorList>
    </citation>
    <scope>NUCLEOTIDE SEQUENCE</scope>
    <source>
        <strain evidence="2">DSM 15513</strain>
    </source>
</reference>
<dbReference type="AlphaFoldDB" id="A0A0P0Z8Q0"/>
<feature type="transmembrane region" description="Helical" evidence="1">
    <location>
        <begin position="66"/>
        <end position="92"/>
    </location>
</feature>